<dbReference type="EMBL" id="AP023099">
    <property type="protein sequence ID" value="BCE95730.1"/>
    <property type="molecule type" value="Genomic_DNA"/>
</dbReference>
<reference evidence="4" key="2">
    <citation type="submission" date="2020-05" db="EMBL/GenBank/DDBJ databases">
        <title>Complete genome sequence of Bradyrhizobium diazoefficiens XF10 isolated from soybean nodule.</title>
        <authorList>
            <person name="Noda R."/>
            <person name="Kakizaki K."/>
            <person name="Minamisawa K."/>
        </authorList>
    </citation>
    <scope>NUCLEOTIDE SEQUENCE</scope>
    <source>
        <strain evidence="4">XF10</strain>
    </source>
</reference>
<organism evidence="4">
    <name type="scientific">Bradyrhizobium diazoefficiens</name>
    <dbReference type="NCBI Taxonomy" id="1355477"/>
    <lineage>
        <taxon>Bacteria</taxon>
        <taxon>Pseudomonadati</taxon>
        <taxon>Pseudomonadota</taxon>
        <taxon>Alphaproteobacteria</taxon>
        <taxon>Hyphomicrobiales</taxon>
        <taxon>Nitrobacteraceae</taxon>
        <taxon>Bradyrhizobium</taxon>
    </lineage>
</organism>
<evidence type="ECO:0000313" key="3">
    <source>
        <dbReference type="EMBL" id="BCE52237.1"/>
    </source>
</evidence>
<accession>A0A810D8T7</accession>
<evidence type="ECO:0000313" key="2">
    <source>
        <dbReference type="EMBL" id="BCE25980.1"/>
    </source>
</evidence>
<keyword evidence="1" id="KW-0472">Membrane</keyword>
<dbReference type="EMBL" id="AP023094">
    <property type="protein sequence ID" value="BCE52237.1"/>
    <property type="molecule type" value="Genomic_DNA"/>
</dbReference>
<protein>
    <submittedName>
        <fullName evidence="4">Uncharacterized protein</fullName>
    </submittedName>
</protein>
<proteinExistence type="predicted"/>
<dbReference type="AlphaFoldDB" id="A0A810D8T7"/>
<keyword evidence="1" id="KW-1133">Transmembrane helix</keyword>
<sequence>MGAAMKGITTSRNELIADFDPFELDKLSMVVAAVVGVGLWITEAPTLWWVGAYCGLGLWMLQREAKVRAGVTHYHEERLAELERQVAELREARARHY</sequence>
<dbReference type="EMBL" id="AP023091">
    <property type="protein sequence ID" value="BCE25980.1"/>
    <property type="molecule type" value="Genomic_DNA"/>
</dbReference>
<feature type="transmembrane region" description="Helical" evidence="1">
    <location>
        <begin position="29"/>
        <end position="59"/>
    </location>
</feature>
<reference evidence="2" key="1">
    <citation type="submission" date="2020-05" db="EMBL/GenBank/DDBJ databases">
        <title>Complete genome sequence of Bradyrhizobium diazoefficiens XF1 isolated from soybean nodule.</title>
        <authorList>
            <person name="Noda R."/>
            <person name="Kakizaki K."/>
            <person name="Minamisawa K."/>
        </authorList>
    </citation>
    <scope>NUCLEOTIDE SEQUENCE</scope>
    <source>
        <strain evidence="2">XF1</strain>
    </source>
</reference>
<name>A0A810D8T7_9BRAD</name>
<keyword evidence="1" id="KW-0812">Transmembrane</keyword>
<evidence type="ECO:0000256" key="1">
    <source>
        <dbReference type="SAM" id="Phobius"/>
    </source>
</evidence>
<reference evidence="3" key="3">
    <citation type="submission" date="2020-05" db="EMBL/GenBank/DDBJ databases">
        <title>Complete genome sequence of Bradyrhizobium diazoefficiens XF4 isolated from soybean nodule.</title>
        <authorList>
            <person name="Noda R."/>
            <person name="Kakizaki K."/>
            <person name="Minamisawa K."/>
        </authorList>
    </citation>
    <scope>NUCLEOTIDE SEQUENCE</scope>
    <source>
        <strain evidence="3">XF4</strain>
    </source>
</reference>
<gene>
    <name evidence="4" type="ORF">XF10B_85280</name>
    <name evidence="2" type="ORF">XF1B_86610</name>
    <name evidence="3" type="ORF">XF4B_85860</name>
</gene>
<evidence type="ECO:0000313" key="4">
    <source>
        <dbReference type="EMBL" id="BCE95730.1"/>
    </source>
</evidence>